<feature type="domain" description="Aconitase/3-isopropylmalate dehydratase large subunit alpha/beta/alpha" evidence="19">
    <location>
        <begin position="68"/>
        <end position="564"/>
    </location>
</feature>
<dbReference type="CDD" id="cd01586">
    <property type="entry name" value="AcnA_IRP"/>
    <property type="match status" value="1"/>
</dbReference>
<dbReference type="PROSITE" id="PS00450">
    <property type="entry name" value="ACONITASE_1"/>
    <property type="match status" value="1"/>
</dbReference>
<dbReference type="SUPFAM" id="SSF52016">
    <property type="entry name" value="LeuD/IlvD-like"/>
    <property type="match status" value="1"/>
</dbReference>
<dbReference type="STRING" id="400682.A0A1X7VVE4"/>
<dbReference type="OrthoDB" id="2279155at2759"/>
<keyword evidence="22" id="KW-1185">Reference proteome</keyword>
<dbReference type="FunCoup" id="A0A1X7VVE4">
    <property type="interactions" value="631"/>
</dbReference>
<dbReference type="eggNOG" id="KOG0452">
    <property type="taxonomic scope" value="Eukaryota"/>
</dbReference>
<evidence type="ECO:0000256" key="1">
    <source>
        <dbReference type="ARBA" id="ARBA00001966"/>
    </source>
</evidence>
<dbReference type="AlphaFoldDB" id="A0A1X7VVE4"/>
<evidence type="ECO:0000256" key="4">
    <source>
        <dbReference type="ARBA" id="ARBA00012926"/>
    </source>
</evidence>
<dbReference type="PROSITE" id="PS01244">
    <property type="entry name" value="ACONITASE_2"/>
    <property type="match status" value="1"/>
</dbReference>
<dbReference type="OMA" id="NGGIMQY"/>
<name>A0A1X7VVE4_AMPQE</name>
<dbReference type="FunFam" id="3.20.19.10:FF:000005">
    <property type="entry name" value="Iron-responsive element-binding protein 2"/>
    <property type="match status" value="1"/>
</dbReference>
<evidence type="ECO:0000313" key="22">
    <source>
        <dbReference type="Proteomes" id="UP000007879"/>
    </source>
</evidence>
<accession>A0A1X7VVE4</accession>
<dbReference type="NCBIfam" id="TIGR01341">
    <property type="entry name" value="aconitase_1"/>
    <property type="match status" value="1"/>
</dbReference>
<evidence type="ECO:0000256" key="8">
    <source>
        <dbReference type="ARBA" id="ARBA00022723"/>
    </source>
</evidence>
<dbReference type="CDD" id="cd01580">
    <property type="entry name" value="AcnA_IRP_Swivel"/>
    <property type="match status" value="1"/>
</dbReference>
<keyword evidence="10 18" id="KW-0408">Iron</keyword>
<dbReference type="InterPro" id="IPR015928">
    <property type="entry name" value="Aconitase/3IPM_dehydase_swvl"/>
</dbReference>
<evidence type="ECO:0000259" key="20">
    <source>
        <dbReference type="Pfam" id="PF00694"/>
    </source>
</evidence>
<evidence type="ECO:0000256" key="14">
    <source>
        <dbReference type="ARBA" id="ARBA00024990"/>
    </source>
</evidence>
<dbReference type="InterPro" id="IPR036008">
    <property type="entry name" value="Aconitase_4Fe-4S_dom"/>
</dbReference>
<dbReference type="FunFam" id="3.30.499.10:FF:000002">
    <property type="entry name" value="Aconitate hydratase"/>
    <property type="match status" value="1"/>
</dbReference>
<dbReference type="Gene3D" id="3.20.19.10">
    <property type="entry name" value="Aconitase, domain 4"/>
    <property type="match status" value="1"/>
</dbReference>
<dbReference type="PANTHER" id="PTHR11670">
    <property type="entry name" value="ACONITASE/IRON-RESPONSIVE ELEMENT FAMILY MEMBER"/>
    <property type="match status" value="1"/>
</dbReference>
<dbReference type="InterPro" id="IPR006249">
    <property type="entry name" value="Aconitase/IRP2"/>
</dbReference>
<evidence type="ECO:0000256" key="2">
    <source>
        <dbReference type="ARBA" id="ARBA00004514"/>
    </source>
</evidence>
<dbReference type="KEGG" id="aqu:100634468"/>
<dbReference type="Gene3D" id="6.10.190.10">
    <property type="match status" value="1"/>
</dbReference>
<comment type="subcellular location">
    <subcellularLocation>
        <location evidence="2">Cytoplasm</location>
        <location evidence="2">Cytosol</location>
    </subcellularLocation>
</comment>
<keyword evidence="6 18" id="KW-0004">4Fe-4S</keyword>
<keyword evidence="9" id="KW-0694">RNA-binding</keyword>
<sequence length="889" mass="97890">MATNGYASLLRDIKIEGSSYKYYSLRDLGKEYDSLPFSIRVLLESAVRNCDGFQIKKRDVDNILNWSQNQGNSVEIPFKPSRVLLQDFTGVPAIVDFAAMRDAMNKLGDDPSKINPVCPVDLVIDHSVQVDFHRTHDALEKNQLREFERNKERFQFLKWGAKAFSNMLIVPPGSGIVHQVNLEFLGRVVFENKGYLYPDTVVGTDSHTTMINGLGIVGWGVGGIEAEAVMLDQSISMVLPKVVGYKLIGEIDPMATSTDVVLTITKNLRQIGVVGCFVEFFGPGVSQLSISDRATISNMCPEYGATIGFFPVDEMSMKYLQQSARDPHRVSCAREYLKAVGMFRDYSDSNQDPVFSEVVELDLSQVVPSVSGPKRPHDRVSVSDMSRDFAECLTNKVGFKGFGIPEDKLNTKIEFTYEGKEYKIGHGSVVISAITSCTNTSNPSVMLGAGLLAKRAVEKGLTVSPFIKTSLSPGSGVVTYYLKESGVIPYLEKLGFGIVGYGCMTCIGNSGPLPEPVVDAIEQGELVACGVLSGNRNFEGRINPHTAANYLASPLLCIAYAIAGTVLIDFEKEPLGKDPSGQPVFLRDIWPLRADIQKVEVEYVRPAMFTEVYSKITVGNSRWNALEAPQSILYPWDTSSTYIKHPPFLENMTVDIPPVPTIEEAYPLLNLGDSVTTDHISPAGSIARNSPAARYLSSKGLTPREFNSYGSRRGNDDVMARGTFANIRLLNKFIGKAGPKTIHLPSEEQMDVFDAAMRYKKEGRDLIILAGKDYGSGSSRDWAAKGPWMLGVKAVIAESYERIHRSNLVGMGVIPLQYLPGETADTLGLTGKEKYSIKVPENLMPGQTINVEVSNGKAFKVRVRFDTDVELNYFKHGGILQFMVHKLLK</sequence>
<comment type="function">
    <text evidence="17">Bifunctional iron sensor that switches between 2 activities depending on iron availability. Iron deprivation, promotes its mRNA binding activity through which it regulates the expression of genes involved in iron uptake, sequestration and utilization. Binds to iron-responsive elements (IRES) in the untranslated region of target mRNAs preventing for instance the translation of ferritin and aminolevulinic acid synthase and stabilizing the transferrin receptor mRNA.</text>
</comment>
<dbReference type="Pfam" id="PF00330">
    <property type="entry name" value="Aconitase"/>
    <property type="match status" value="1"/>
</dbReference>
<dbReference type="EC" id="4.2.1.3" evidence="4"/>
<dbReference type="Proteomes" id="UP000007879">
    <property type="component" value="Unassembled WGS sequence"/>
</dbReference>
<dbReference type="NCBIfam" id="NF006757">
    <property type="entry name" value="PRK09277.1"/>
    <property type="match status" value="1"/>
</dbReference>
<evidence type="ECO:0000256" key="12">
    <source>
        <dbReference type="ARBA" id="ARBA00023239"/>
    </source>
</evidence>
<dbReference type="Gene3D" id="3.30.499.10">
    <property type="entry name" value="Aconitase, domain 3"/>
    <property type="match status" value="2"/>
</dbReference>
<keyword evidence="12" id="KW-0456">Lyase</keyword>
<evidence type="ECO:0000256" key="11">
    <source>
        <dbReference type="ARBA" id="ARBA00023014"/>
    </source>
</evidence>
<comment type="similarity">
    <text evidence="3 18">Belongs to the aconitase/IPM isomerase family.</text>
</comment>
<dbReference type="EnsemblMetazoa" id="XM_011405735.2">
    <property type="protein sequence ID" value="XP_011404037.2"/>
    <property type="gene ID" value="LOC100634468"/>
</dbReference>
<keyword evidence="8" id="KW-0479">Metal-binding</keyword>
<dbReference type="GO" id="GO:0003994">
    <property type="term" value="F:aconitate hydratase activity"/>
    <property type="evidence" value="ECO:0007669"/>
    <property type="project" value="UniProtKB-EC"/>
</dbReference>
<dbReference type="GO" id="GO:0030350">
    <property type="term" value="F:iron-responsive element binding"/>
    <property type="evidence" value="ECO:0007669"/>
    <property type="project" value="UniProtKB-ARBA"/>
</dbReference>
<keyword evidence="7 18" id="KW-0963">Cytoplasm</keyword>
<dbReference type="InterPro" id="IPR000573">
    <property type="entry name" value="AconitaseA/IPMdHydase_ssu_swvl"/>
</dbReference>
<evidence type="ECO:0000256" key="6">
    <source>
        <dbReference type="ARBA" id="ARBA00022485"/>
    </source>
</evidence>
<evidence type="ECO:0000256" key="16">
    <source>
        <dbReference type="ARBA" id="ARBA00033207"/>
    </source>
</evidence>
<gene>
    <name evidence="21" type="primary">100634468</name>
</gene>
<evidence type="ECO:0000256" key="3">
    <source>
        <dbReference type="ARBA" id="ARBA00007185"/>
    </source>
</evidence>
<evidence type="ECO:0000256" key="7">
    <source>
        <dbReference type="ARBA" id="ARBA00022490"/>
    </source>
</evidence>
<dbReference type="GO" id="GO:0046872">
    <property type="term" value="F:metal ion binding"/>
    <property type="evidence" value="ECO:0007669"/>
    <property type="project" value="UniProtKB-KW"/>
</dbReference>
<evidence type="ECO:0000259" key="19">
    <source>
        <dbReference type="Pfam" id="PF00330"/>
    </source>
</evidence>
<protein>
    <recommendedName>
        <fullName evidence="5">Cytoplasmic aconitate hydratase</fullName>
        <ecNumber evidence="4">4.2.1.3</ecNumber>
    </recommendedName>
    <alternativeName>
        <fullName evidence="15">Citrate hydro-lyase</fullName>
    </alternativeName>
    <alternativeName>
        <fullName evidence="16">Iron-responsive element-binding protein 1</fullName>
    </alternativeName>
</protein>
<comment type="cofactor">
    <cofactor evidence="1">
        <name>[4Fe-4S] cluster</name>
        <dbReference type="ChEBI" id="CHEBI:49883"/>
    </cofactor>
</comment>
<evidence type="ECO:0000256" key="9">
    <source>
        <dbReference type="ARBA" id="ARBA00022884"/>
    </source>
</evidence>
<reference evidence="21" key="2">
    <citation type="submission" date="2017-05" db="UniProtKB">
        <authorList>
            <consortium name="EnsemblMetazoa"/>
        </authorList>
    </citation>
    <scope>IDENTIFICATION</scope>
</reference>
<dbReference type="InterPro" id="IPR018136">
    <property type="entry name" value="Aconitase_4Fe-4S_BS"/>
</dbReference>
<dbReference type="Pfam" id="PF00694">
    <property type="entry name" value="Aconitase_C"/>
    <property type="match status" value="1"/>
</dbReference>
<comment type="catalytic activity">
    <reaction evidence="13">
        <text>citrate = D-threo-isocitrate</text>
        <dbReference type="Rhea" id="RHEA:10336"/>
        <dbReference type="ChEBI" id="CHEBI:15562"/>
        <dbReference type="ChEBI" id="CHEBI:16947"/>
        <dbReference type="EC" id="4.2.1.3"/>
    </reaction>
</comment>
<dbReference type="InParanoid" id="A0A1X7VVE4"/>
<evidence type="ECO:0000256" key="15">
    <source>
        <dbReference type="ARBA" id="ARBA00029682"/>
    </source>
</evidence>
<dbReference type="NCBIfam" id="NF009520">
    <property type="entry name" value="PRK12881.1"/>
    <property type="match status" value="1"/>
</dbReference>
<feature type="domain" description="Aconitase A/isopropylmalate dehydratase small subunit swivel" evidence="20">
    <location>
        <begin position="693"/>
        <end position="818"/>
    </location>
</feature>
<keyword evidence="11 18" id="KW-0411">Iron-sulfur</keyword>
<organism evidence="21">
    <name type="scientific">Amphimedon queenslandica</name>
    <name type="common">Sponge</name>
    <dbReference type="NCBI Taxonomy" id="400682"/>
    <lineage>
        <taxon>Eukaryota</taxon>
        <taxon>Metazoa</taxon>
        <taxon>Porifera</taxon>
        <taxon>Demospongiae</taxon>
        <taxon>Heteroscleromorpha</taxon>
        <taxon>Haplosclerida</taxon>
        <taxon>Niphatidae</taxon>
        <taxon>Amphimedon</taxon>
    </lineage>
</organism>
<reference evidence="22" key="1">
    <citation type="journal article" date="2010" name="Nature">
        <title>The Amphimedon queenslandica genome and the evolution of animal complexity.</title>
        <authorList>
            <person name="Srivastava M."/>
            <person name="Simakov O."/>
            <person name="Chapman J."/>
            <person name="Fahey B."/>
            <person name="Gauthier M.E."/>
            <person name="Mitros T."/>
            <person name="Richards G.S."/>
            <person name="Conaco C."/>
            <person name="Dacre M."/>
            <person name="Hellsten U."/>
            <person name="Larroux C."/>
            <person name="Putnam N.H."/>
            <person name="Stanke M."/>
            <person name="Adamska M."/>
            <person name="Darling A."/>
            <person name="Degnan S.M."/>
            <person name="Oakley T.H."/>
            <person name="Plachetzki D.C."/>
            <person name="Zhai Y."/>
            <person name="Adamski M."/>
            <person name="Calcino A."/>
            <person name="Cummins S.F."/>
            <person name="Goodstein D.M."/>
            <person name="Harris C."/>
            <person name="Jackson D.J."/>
            <person name="Leys S.P."/>
            <person name="Shu S."/>
            <person name="Woodcroft B.J."/>
            <person name="Vervoort M."/>
            <person name="Kosik K.S."/>
            <person name="Manning G."/>
            <person name="Degnan B.M."/>
            <person name="Rokhsar D.S."/>
        </authorList>
    </citation>
    <scope>NUCLEOTIDE SEQUENCE [LARGE SCALE GENOMIC DNA]</scope>
</reference>
<dbReference type="InterPro" id="IPR044137">
    <property type="entry name" value="AcnA_IRP_Swivel"/>
</dbReference>
<dbReference type="PRINTS" id="PR00415">
    <property type="entry name" value="ACONITASE"/>
</dbReference>
<evidence type="ECO:0000256" key="13">
    <source>
        <dbReference type="ARBA" id="ARBA00023501"/>
    </source>
</evidence>
<dbReference type="FunFam" id="3.30.499.10:FF:000005">
    <property type="entry name" value="cytoplasmic aconitate hydratase"/>
    <property type="match status" value="1"/>
</dbReference>
<dbReference type="GO" id="GO:0005829">
    <property type="term" value="C:cytosol"/>
    <property type="evidence" value="ECO:0007669"/>
    <property type="project" value="UniProtKB-SubCell"/>
</dbReference>
<dbReference type="InterPro" id="IPR001030">
    <property type="entry name" value="Acoase/IPM_deHydtase_lsu_aba"/>
</dbReference>
<dbReference type="SUPFAM" id="SSF53732">
    <property type="entry name" value="Aconitase iron-sulfur domain"/>
    <property type="match status" value="1"/>
</dbReference>
<evidence type="ECO:0000256" key="10">
    <source>
        <dbReference type="ARBA" id="ARBA00023004"/>
    </source>
</evidence>
<evidence type="ECO:0000256" key="5">
    <source>
        <dbReference type="ARBA" id="ARBA00020255"/>
    </source>
</evidence>
<proteinExistence type="inferred from homology"/>
<evidence type="ECO:0000313" key="21">
    <source>
        <dbReference type="EnsemblMetazoa" id="Aqu2.1.43373_001"/>
    </source>
</evidence>
<evidence type="ECO:0000256" key="18">
    <source>
        <dbReference type="RuleBase" id="RU361275"/>
    </source>
</evidence>
<dbReference type="InterPro" id="IPR015931">
    <property type="entry name" value="Acnase/IPM_dHydase_lsu_aba_1/3"/>
</dbReference>
<comment type="function">
    <text evidence="14">Conversely, when cellular iron levels are high, binds a 4Fe-4S cluster which precludes RNA binding activity and promotes the aconitase activity, the isomerization of citrate to isocitrate via cis-aconitate.</text>
</comment>
<evidence type="ECO:0000256" key="17">
    <source>
        <dbReference type="ARBA" id="ARBA00045491"/>
    </source>
</evidence>
<dbReference type="EnsemblMetazoa" id="Aqu2.1.43373_001">
    <property type="protein sequence ID" value="Aqu2.1.43373_001"/>
    <property type="gene ID" value="Aqu2.1.43373"/>
</dbReference>
<dbReference type="GO" id="GO:0051539">
    <property type="term" value="F:4 iron, 4 sulfur cluster binding"/>
    <property type="evidence" value="ECO:0007669"/>
    <property type="project" value="UniProtKB-KW"/>
</dbReference>